<dbReference type="InterPro" id="IPR004027">
    <property type="entry name" value="SEC_C_motif"/>
</dbReference>
<organism evidence="1 2">
    <name type="scientific">Vibrio gelatinilyticus</name>
    <dbReference type="NCBI Taxonomy" id="2893468"/>
    <lineage>
        <taxon>Bacteria</taxon>
        <taxon>Pseudomonadati</taxon>
        <taxon>Pseudomonadota</taxon>
        <taxon>Gammaproteobacteria</taxon>
        <taxon>Vibrionales</taxon>
        <taxon>Vibrionaceae</taxon>
        <taxon>Vibrio</taxon>
    </lineage>
</organism>
<proteinExistence type="predicted"/>
<accession>A0A9X2AU45</accession>
<evidence type="ECO:0000313" key="1">
    <source>
        <dbReference type="EMBL" id="MCJ2375534.1"/>
    </source>
</evidence>
<evidence type="ECO:0000313" key="2">
    <source>
        <dbReference type="Proteomes" id="UP001139488"/>
    </source>
</evidence>
<protein>
    <submittedName>
        <fullName evidence="1">SEC-C domain-containing protein</fullName>
    </submittedName>
</protein>
<dbReference type="Pfam" id="PF02810">
    <property type="entry name" value="SEC-C"/>
    <property type="match status" value="1"/>
</dbReference>
<sequence length="381" mass="43566">MYDKKIGRNDPCWCGSQIKYKKCHLFRDKQEPMKHWEINREFNNVNSRKKCSCPDSFNESCTGNVIRAHTVPKTSSLKAISDAGHVLGLKMSYEAIRKNRGRPLLEKIGINHASTFNGFCKYHDDVIFAPLEKESFVASQKQCFLLAYRAFAREYYAIVGAQELSTLRHGADKGKHIEAQFDIQMNNFLYELGNRAAIEDLNYHKSYFDSALENDDFSTARAVIFTFDEAPPVMVCGGTNPDFDFDGNPVQDLMDLMKRTDNLSVTSYYDGEKGIIAFSWLENSDETCCKVMSSLLHKDREEYVPIIIQYMFKNFENVFVSPKWWESESETNRKILMKLFGDNISTNISPNANGITKPLSVYNFPQLRDVITVGSPLSTEP</sequence>
<dbReference type="Proteomes" id="UP001139488">
    <property type="component" value="Unassembled WGS sequence"/>
</dbReference>
<dbReference type="Gene3D" id="3.10.450.50">
    <property type="match status" value="1"/>
</dbReference>
<name>A0A9X2AU45_9VIBR</name>
<reference evidence="1" key="1">
    <citation type="submission" date="2021-11" db="EMBL/GenBank/DDBJ databases">
        <title>Vibrio ZSDE26 sp. nov. and Vibrio ZSDZ34 sp. nov., isolated from coastal seawater in Qingdao.</title>
        <authorList>
            <person name="Zhang P."/>
        </authorList>
    </citation>
    <scope>NUCLEOTIDE SEQUENCE</scope>
    <source>
        <strain evidence="1">ZSDZ34</strain>
    </source>
</reference>
<dbReference type="EMBL" id="JAJNNZ010000001">
    <property type="protein sequence ID" value="MCJ2375534.1"/>
    <property type="molecule type" value="Genomic_DNA"/>
</dbReference>
<dbReference type="AlphaFoldDB" id="A0A9X2AU45"/>
<gene>
    <name evidence="1" type="ORF">LNL84_01650</name>
</gene>
<keyword evidence="2" id="KW-1185">Reference proteome</keyword>
<dbReference type="RefSeq" id="WP_244354653.1">
    <property type="nucleotide sequence ID" value="NZ_JAJNNZ010000001.1"/>
</dbReference>
<comment type="caution">
    <text evidence="1">The sequence shown here is derived from an EMBL/GenBank/DDBJ whole genome shotgun (WGS) entry which is preliminary data.</text>
</comment>
<dbReference type="SUPFAM" id="SSF103642">
    <property type="entry name" value="Sec-C motif"/>
    <property type="match status" value="1"/>
</dbReference>